<evidence type="ECO:0000313" key="1">
    <source>
        <dbReference type="EMBL" id="OGC44442.1"/>
    </source>
</evidence>
<gene>
    <name evidence="1" type="ORF">A2V54_00270</name>
</gene>
<evidence type="ECO:0000313" key="2">
    <source>
        <dbReference type="Proteomes" id="UP000176583"/>
    </source>
</evidence>
<accession>A0A1F4UHR3</accession>
<sequence length="75" mass="8183">MLHVHVLPGFGLSVHDVCPACEFTRLTELGVPAEIALPTARLRGLVAPDDLSPRIINVIREGLAELEKKYGKKIP</sequence>
<proteinExistence type="predicted"/>
<protein>
    <submittedName>
        <fullName evidence="1">Uncharacterized protein</fullName>
    </submittedName>
</protein>
<organism evidence="1 2">
    <name type="scientific">candidate division WWE3 bacterium RBG_19FT_COMBO_53_11</name>
    <dbReference type="NCBI Taxonomy" id="1802613"/>
    <lineage>
        <taxon>Bacteria</taxon>
        <taxon>Katanobacteria</taxon>
    </lineage>
</organism>
<comment type="caution">
    <text evidence="1">The sequence shown here is derived from an EMBL/GenBank/DDBJ whole genome shotgun (WGS) entry which is preliminary data.</text>
</comment>
<dbReference type="Proteomes" id="UP000176583">
    <property type="component" value="Unassembled WGS sequence"/>
</dbReference>
<dbReference type="EMBL" id="MEUW01000020">
    <property type="protein sequence ID" value="OGC44442.1"/>
    <property type="molecule type" value="Genomic_DNA"/>
</dbReference>
<dbReference type="STRING" id="1802613.A2V54_00270"/>
<dbReference type="AlphaFoldDB" id="A0A1F4UHR3"/>
<name>A0A1F4UHR3_UNCKA</name>
<reference evidence="1 2" key="1">
    <citation type="journal article" date="2016" name="Nat. Commun.">
        <title>Thousands of microbial genomes shed light on interconnected biogeochemical processes in an aquifer system.</title>
        <authorList>
            <person name="Anantharaman K."/>
            <person name="Brown C.T."/>
            <person name="Hug L.A."/>
            <person name="Sharon I."/>
            <person name="Castelle C.J."/>
            <person name="Probst A.J."/>
            <person name="Thomas B.C."/>
            <person name="Singh A."/>
            <person name="Wilkins M.J."/>
            <person name="Karaoz U."/>
            <person name="Brodie E.L."/>
            <person name="Williams K.H."/>
            <person name="Hubbard S.S."/>
            <person name="Banfield J.F."/>
        </authorList>
    </citation>
    <scope>NUCLEOTIDE SEQUENCE [LARGE SCALE GENOMIC DNA]</scope>
</reference>